<dbReference type="InterPro" id="IPR025528">
    <property type="entry name" value="BrnA_antitoxin"/>
</dbReference>
<protein>
    <recommendedName>
        <fullName evidence="3">3-oxoacyl-ACP synthase</fullName>
    </recommendedName>
</protein>
<evidence type="ECO:0000313" key="1">
    <source>
        <dbReference type="EMBL" id="RNJ51211.1"/>
    </source>
</evidence>
<comment type="caution">
    <text evidence="1">The sequence shown here is derived from an EMBL/GenBank/DDBJ whole genome shotgun (WGS) entry which is preliminary data.</text>
</comment>
<dbReference type="Proteomes" id="UP000268623">
    <property type="component" value="Unassembled WGS sequence"/>
</dbReference>
<reference evidence="1 2" key="1">
    <citation type="submission" date="2018-08" db="EMBL/GenBank/DDBJ databases">
        <title>Genome sequence of Methylocystis hirsuta CSC1, a methanotroph able to accumulate PHAs.</title>
        <authorList>
            <person name="Bordel S."/>
            <person name="Rodriguez E."/>
            <person name="Gancedo J."/>
            <person name="Munoz R."/>
        </authorList>
    </citation>
    <scope>NUCLEOTIDE SEQUENCE [LARGE SCALE GENOMIC DNA]</scope>
    <source>
        <strain evidence="1 2">CSC1</strain>
    </source>
</reference>
<dbReference type="AlphaFoldDB" id="A0A3M9XT61"/>
<evidence type="ECO:0008006" key="3">
    <source>
        <dbReference type="Google" id="ProtNLM"/>
    </source>
</evidence>
<dbReference type="EMBL" id="QWDD01000001">
    <property type="protein sequence ID" value="RNJ51211.1"/>
    <property type="molecule type" value="Genomic_DNA"/>
</dbReference>
<gene>
    <name evidence="1" type="ORF">D1O30_18035</name>
</gene>
<dbReference type="OrthoDB" id="361944at2"/>
<evidence type="ECO:0000313" key="2">
    <source>
        <dbReference type="Proteomes" id="UP000268623"/>
    </source>
</evidence>
<sequence length="78" mass="8850">MTEAEIDAAVAADPDWAEFETVDWSQAEVVAPPRKQAISIRLDQDLIDYFKAQGPGYQRRINAVLRSYVKQRKAVERG</sequence>
<dbReference type="Pfam" id="PF14384">
    <property type="entry name" value="BrnA_antitoxin"/>
    <property type="match status" value="1"/>
</dbReference>
<accession>A0A3M9XT61</accession>
<keyword evidence="2" id="KW-1185">Reference proteome</keyword>
<organism evidence="1 2">
    <name type="scientific">Methylocystis hirsuta</name>
    <dbReference type="NCBI Taxonomy" id="369798"/>
    <lineage>
        <taxon>Bacteria</taxon>
        <taxon>Pseudomonadati</taxon>
        <taxon>Pseudomonadota</taxon>
        <taxon>Alphaproteobacteria</taxon>
        <taxon>Hyphomicrobiales</taxon>
        <taxon>Methylocystaceae</taxon>
        <taxon>Methylocystis</taxon>
    </lineage>
</organism>
<dbReference type="RefSeq" id="WP_123177086.1">
    <property type="nucleotide sequence ID" value="NZ_QWDD01000001.1"/>
</dbReference>
<proteinExistence type="predicted"/>
<name>A0A3M9XT61_9HYPH</name>